<feature type="compositionally biased region" description="Basic and acidic residues" evidence="2">
    <location>
        <begin position="1014"/>
        <end position="1037"/>
    </location>
</feature>
<feature type="region of interest" description="Disordered" evidence="2">
    <location>
        <begin position="874"/>
        <end position="1050"/>
    </location>
</feature>
<organism evidence="3 4">
    <name type="scientific">Colletotrichum karsti</name>
    <dbReference type="NCBI Taxonomy" id="1095194"/>
    <lineage>
        <taxon>Eukaryota</taxon>
        <taxon>Fungi</taxon>
        <taxon>Dikarya</taxon>
        <taxon>Ascomycota</taxon>
        <taxon>Pezizomycotina</taxon>
        <taxon>Sordariomycetes</taxon>
        <taxon>Hypocreomycetidae</taxon>
        <taxon>Glomerellales</taxon>
        <taxon>Glomerellaceae</taxon>
        <taxon>Colletotrichum</taxon>
        <taxon>Colletotrichum boninense species complex</taxon>
    </lineage>
</organism>
<reference evidence="3" key="2">
    <citation type="submission" date="2020-11" db="EMBL/GenBank/DDBJ databases">
        <title>Whole genome sequencing of Colletotrichum sp.</title>
        <authorList>
            <person name="Li H."/>
        </authorList>
    </citation>
    <scope>NUCLEOTIDE SEQUENCE</scope>
    <source>
        <strain evidence="3">CkLH20</strain>
    </source>
</reference>
<dbReference type="RefSeq" id="XP_038745242.1">
    <property type="nucleotide sequence ID" value="XM_038889430.1"/>
</dbReference>
<reference evidence="3" key="1">
    <citation type="submission" date="2020-03" db="EMBL/GenBank/DDBJ databases">
        <authorList>
            <person name="He L."/>
        </authorList>
    </citation>
    <scope>NUCLEOTIDE SEQUENCE</scope>
    <source>
        <strain evidence="3">CkLH20</strain>
    </source>
</reference>
<dbReference type="Proteomes" id="UP000781932">
    <property type="component" value="Unassembled WGS sequence"/>
</dbReference>
<feature type="region of interest" description="Disordered" evidence="2">
    <location>
        <begin position="42"/>
        <end position="212"/>
    </location>
</feature>
<feature type="compositionally biased region" description="Basic and acidic residues" evidence="2">
    <location>
        <begin position="822"/>
        <end position="848"/>
    </location>
</feature>
<dbReference type="GeneID" id="62162504"/>
<gene>
    <name evidence="3" type="ORF">CkaCkLH20_06713</name>
</gene>
<accession>A0A9P6I886</accession>
<sequence>MASLGSSSGFSSTPQSFHALLSGKSVPRSLTRIHKNQQKLLDRSDSWFMGIKGNNEDANVPPEVIQSLKDFHTAHTLPPPAQKPQPPVSSAPSLTAPAKSQTVNTFSDGADGSPVSSAPGTPVSWPSSPERPGISGVGNSSPCLSIKSQLGVESQLPPPSPIAGLPSSPPRYESSPIAPAPKRPNPPAGLLQPSPKRPRIGTFPSSSAGLDDELETCIPDAIDQATPWTNKAAARLLTASQAVTSPPCGQGSMIPSTYNDAKSPAKSSTPKKRRNMKVISAADWSSSAPTVADEPIIPLSQPRSREKVLPASSGAFIASTYATESRTPQENQVVQDTPGQARTHEEERQGTSGEANNHEEGRQDISGGARNIEEERPSISSGLGTIHEENQSVPGRLRAPEEERQVTPVRPAGLEQNLLQYQATLSANPPEVDVVMGETSGNPPLPELMVPDEEELREDLRSWLDDVWGMKKLDWLPVGLQQHRTRLSRSSLETLKRITLLAEKRAINLGSLWSQPDGPLRQASQHSNGRLSFPDDLSHESIEFLVQTARQAEQEKKEKRDASLAKAAAAAARLERRVNSAAAEKLPTMNVEDNANANATPAPPSGPSDETIAEQFTRSPYEAFCAAYPSYSGSLMDFVRACLVVEYIQRKQTLPKWLYDDFIRAFGDGYIQYMDRMDKAIPPEKPITAVKWYVGNVDRPVFQRNVVTVESLSRVFEIYPDESKSASSTISPEVSPSPATAKLPTALPTNLPATDRNDAHITSPSPGDRTKPAQIAASVPVPSSPLQTQGVPEAQRTVQDEQPRVQEQKTTSEHPNPAASSDELKLSPVNREKGKQRMVDENTPEKHVSATPKMQRQEAAIDAEDDNVVFLSSNRQKAATPTEDDNVVFISSNPRLRPAPPKFVGQQASIKHEPMQGPNPPFPTRATPPQVPAASEQVQRVASIAETRSSAQKPMPSASRANLLRPTPEKPHARRTLPSSFNFGTPSRQASHSPARSTLSATTQDSRVKKPKKTEKDRQRDNERWKRKIERMAREGRLPGSTPAPKGGDA</sequence>
<feature type="compositionally biased region" description="Polar residues" evidence="2">
    <location>
        <begin position="321"/>
        <end position="340"/>
    </location>
</feature>
<feature type="region of interest" description="Disordered" evidence="2">
    <location>
        <begin position="321"/>
        <end position="390"/>
    </location>
</feature>
<dbReference type="OrthoDB" id="3538943at2759"/>
<feature type="region of interest" description="Disordered" evidence="2">
    <location>
        <begin position="725"/>
        <end position="857"/>
    </location>
</feature>
<feature type="compositionally biased region" description="Pro residues" evidence="2">
    <location>
        <begin position="178"/>
        <end position="187"/>
    </location>
</feature>
<feature type="compositionally biased region" description="Polar residues" evidence="2">
    <location>
        <begin position="114"/>
        <end position="127"/>
    </location>
</feature>
<feature type="compositionally biased region" description="Basic and acidic residues" evidence="2">
    <location>
        <begin position="798"/>
        <end position="812"/>
    </location>
</feature>
<feature type="compositionally biased region" description="Pro residues" evidence="2">
    <location>
        <begin position="77"/>
        <end position="89"/>
    </location>
</feature>
<keyword evidence="4" id="KW-1185">Reference proteome</keyword>
<feature type="region of interest" description="Disordered" evidence="2">
    <location>
        <begin position="243"/>
        <end position="275"/>
    </location>
</feature>
<feature type="compositionally biased region" description="Polar residues" evidence="2">
    <location>
        <begin position="936"/>
        <end position="952"/>
    </location>
</feature>
<feature type="compositionally biased region" description="Polar residues" evidence="2">
    <location>
        <begin position="137"/>
        <end position="152"/>
    </location>
</feature>
<feature type="compositionally biased region" description="Polar residues" evidence="2">
    <location>
        <begin position="725"/>
        <end position="738"/>
    </location>
</feature>
<evidence type="ECO:0000256" key="1">
    <source>
        <dbReference type="SAM" id="Coils"/>
    </source>
</evidence>
<evidence type="ECO:0000313" key="3">
    <source>
        <dbReference type="EMBL" id="KAF9875781.1"/>
    </source>
</evidence>
<keyword evidence="1" id="KW-0175">Coiled coil</keyword>
<feature type="coiled-coil region" evidence="1">
    <location>
        <begin position="542"/>
        <end position="584"/>
    </location>
</feature>
<evidence type="ECO:0000313" key="4">
    <source>
        <dbReference type="Proteomes" id="UP000781932"/>
    </source>
</evidence>
<dbReference type="EMBL" id="JAATWM020000020">
    <property type="protein sequence ID" value="KAF9875781.1"/>
    <property type="molecule type" value="Genomic_DNA"/>
</dbReference>
<feature type="compositionally biased region" description="Polar residues" evidence="2">
    <location>
        <begin position="977"/>
        <end position="1005"/>
    </location>
</feature>
<evidence type="ECO:0000256" key="2">
    <source>
        <dbReference type="SAM" id="MobiDB-lite"/>
    </source>
</evidence>
<name>A0A9P6I886_9PEZI</name>
<comment type="caution">
    <text evidence="3">The sequence shown here is derived from an EMBL/GenBank/DDBJ whole genome shotgun (WGS) entry which is preliminary data.</text>
</comment>
<feature type="region of interest" description="Disordered" evidence="2">
    <location>
        <begin position="514"/>
        <end position="533"/>
    </location>
</feature>
<proteinExistence type="predicted"/>
<feature type="compositionally biased region" description="Polar residues" evidence="2">
    <location>
        <begin position="98"/>
        <end position="107"/>
    </location>
</feature>
<dbReference type="AlphaFoldDB" id="A0A9P6I886"/>
<protein>
    <submittedName>
        <fullName evidence="3">Uncharacterized protein</fullName>
    </submittedName>
</protein>